<evidence type="ECO:0000256" key="2">
    <source>
        <dbReference type="ARBA" id="ARBA00022729"/>
    </source>
</evidence>
<reference evidence="7" key="1">
    <citation type="submission" date="2017-04" db="EMBL/GenBank/DDBJ databases">
        <authorList>
            <person name="Abreu V.A."/>
            <person name="Popin R.V."/>
            <person name="Rigonato J."/>
            <person name="Andreote A.P."/>
            <person name="Schaker P.C."/>
            <person name="Hoff-Risseti C."/>
            <person name="Alvarenga D.O."/>
            <person name="Varani A.M."/>
            <person name="Fiore M.F."/>
        </authorList>
    </citation>
    <scope>NUCLEOTIDE SEQUENCE [LARGE SCALE GENOMIC DNA]</scope>
    <source>
        <strain evidence="7">CENA303</strain>
    </source>
</reference>
<dbReference type="InterPro" id="IPR051010">
    <property type="entry name" value="BCAA_transport"/>
</dbReference>
<sequence length="681" mass="76149">TLRGSGADNVILFLDACRNQGGKDGLGYGEEQYQGVITFYSCKAEQKAWEIPKLKKGAFTHTLLEGLRLGVKGNCAAVHTLHRYLENEVPKLNQEHGKPIQNPYLKADPPYKMYYILLPQSVNISDILCLKFEALHAEVNDDLELAKKLWIRVLAVDHKDNHALLGIKRINIKKPQKILAEIIAFIGAFLNVAPASKETTTTKHIVFARILVATVFSVGVYHQVFRTCPLGEKKELGIFCAVDTSRISRGDKTFFPNIKNINRDQGITELKRGNYKKAIDLFGEAVKVNRNDPEVLIYQNNARARDKGSPFQVAVVISITDTTTANSQEILRGVAQAQEDFNQKSGGLDGRFLEVVIANDSNNSQKAKQIGRELVKDTSILAVVGHSSSRLTEDTLPIYAEAGMPIISPVATSTSLNNSVFFRAVYSDENTGKRLAEYTYKSLQLKRAVIFGNPIFNNHLRRSLYTYTLREAFTKHFENLGGKVVRPLVDFTSPTFNAQQEISKTAYSRTDSAEAVMLFPDPNDTDIAITIAREVTRRNERLQERSQAENRRQLKMLSGDSLYKNEALNKGGKDINGLILAIPWFRETKQASEFAKKSNFQWKSDVSWRTAMSFDATQALIKSLSQVPTRTSILDRLTTVNLVDTETSGYPLSFTTKREREGATPTLVTIENGKFVLLDGL</sequence>
<evidence type="ECO:0000313" key="7">
    <source>
        <dbReference type="Proteomes" id="UP000192997"/>
    </source>
</evidence>
<dbReference type="PANTHER" id="PTHR30483">
    <property type="entry name" value="LEUCINE-SPECIFIC-BINDING PROTEIN"/>
    <property type="match status" value="1"/>
</dbReference>
<dbReference type="GO" id="GO:0006508">
    <property type="term" value="P:proteolysis"/>
    <property type="evidence" value="ECO:0007669"/>
    <property type="project" value="InterPro"/>
</dbReference>
<evidence type="ECO:0000259" key="4">
    <source>
        <dbReference type="Pfam" id="PF00656"/>
    </source>
</evidence>
<dbReference type="CDD" id="cd06268">
    <property type="entry name" value="PBP1_ABC_transporter_LIVBP-like"/>
    <property type="match status" value="1"/>
</dbReference>
<dbReference type="InterPro" id="IPR011600">
    <property type="entry name" value="Pept_C14_caspase"/>
</dbReference>
<dbReference type="PANTHER" id="PTHR30483:SF6">
    <property type="entry name" value="PERIPLASMIC BINDING PROTEIN OF ABC TRANSPORTER FOR NATURAL AMINO ACIDS"/>
    <property type="match status" value="1"/>
</dbReference>
<dbReference type="AlphaFoldDB" id="A0A1X4GBI7"/>
<dbReference type="SUPFAM" id="SSF53822">
    <property type="entry name" value="Periplasmic binding protein-like I"/>
    <property type="match status" value="1"/>
</dbReference>
<dbReference type="EMBL" id="NBYN01000011">
    <property type="protein sequence ID" value="OSO94427.1"/>
    <property type="molecule type" value="Genomic_DNA"/>
</dbReference>
<keyword evidence="3" id="KW-0802">TPR repeat</keyword>
<evidence type="ECO:0000259" key="5">
    <source>
        <dbReference type="Pfam" id="PF13458"/>
    </source>
</evidence>
<dbReference type="Pfam" id="PF13458">
    <property type="entry name" value="Peripla_BP_6"/>
    <property type="match status" value="1"/>
</dbReference>
<evidence type="ECO:0000256" key="3">
    <source>
        <dbReference type="PROSITE-ProRule" id="PRU00339"/>
    </source>
</evidence>
<dbReference type="InterPro" id="IPR019734">
    <property type="entry name" value="TPR_rpt"/>
</dbReference>
<dbReference type="PROSITE" id="PS50005">
    <property type="entry name" value="TPR"/>
    <property type="match status" value="1"/>
</dbReference>
<feature type="non-terminal residue" evidence="6">
    <location>
        <position position="1"/>
    </location>
</feature>
<dbReference type="Pfam" id="PF00656">
    <property type="entry name" value="Peptidase_C14"/>
    <property type="match status" value="1"/>
</dbReference>
<feature type="domain" description="Leucine-binding protein" evidence="5">
    <location>
        <begin position="312"/>
        <end position="657"/>
    </location>
</feature>
<feature type="repeat" description="TPR" evidence="3">
    <location>
        <begin position="259"/>
        <end position="292"/>
    </location>
</feature>
<evidence type="ECO:0000256" key="1">
    <source>
        <dbReference type="ARBA" id="ARBA00010062"/>
    </source>
</evidence>
<dbReference type="Proteomes" id="UP000192997">
    <property type="component" value="Unassembled WGS sequence"/>
</dbReference>
<dbReference type="RefSeq" id="WP_179147424.1">
    <property type="nucleotide sequence ID" value="NZ_NBYN01000011.1"/>
</dbReference>
<dbReference type="Gene3D" id="3.40.50.2300">
    <property type="match status" value="2"/>
</dbReference>
<protein>
    <submittedName>
        <fullName evidence="6">Uncharacterized protein</fullName>
    </submittedName>
</protein>
<dbReference type="InterPro" id="IPR028081">
    <property type="entry name" value="Leu-bd"/>
</dbReference>
<dbReference type="InterPro" id="IPR028082">
    <property type="entry name" value="Peripla_BP_I"/>
</dbReference>
<gene>
    <name evidence="6" type="ORF">B7O87_03055</name>
</gene>
<accession>A0A1X4GBI7</accession>
<name>A0A1X4GBI7_9CYAN</name>
<comment type="caution">
    <text evidence="6">The sequence shown here is derived from an EMBL/GenBank/DDBJ whole genome shotgun (WGS) entry which is preliminary data.</text>
</comment>
<dbReference type="GO" id="GO:0004197">
    <property type="term" value="F:cysteine-type endopeptidase activity"/>
    <property type="evidence" value="ECO:0007669"/>
    <property type="project" value="InterPro"/>
</dbReference>
<evidence type="ECO:0000313" key="6">
    <source>
        <dbReference type="EMBL" id="OSO94427.1"/>
    </source>
</evidence>
<feature type="domain" description="Peptidase C14 caspase" evidence="4">
    <location>
        <begin position="2"/>
        <end position="107"/>
    </location>
</feature>
<proteinExistence type="inferred from homology"/>
<keyword evidence="2" id="KW-0732">Signal</keyword>
<comment type="similarity">
    <text evidence="1">Belongs to the leucine-binding protein family.</text>
</comment>
<organism evidence="6 7">
    <name type="scientific">Cylindrospermopsis raciborskii CENA303</name>
    <dbReference type="NCBI Taxonomy" id="1170769"/>
    <lineage>
        <taxon>Bacteria</taxon>
        <taxon>Bacillati</taxon>
        <taxon>Cyanobacteriota</taxon>
        <taxon>Cyanophyceae</taxon>
        <taxon>Nostocales</taxon>
        <taxon>Aphanizomenonaceae</taxon>
        <taxon>Cylindrospermopsis</taxon>
    </lineage>
</organism>